<dbReference type="STRING" id="1871111.GCA_001704615_00060"/>
<dbReference type="PROSITE" id="PS50883">
    <property type="entry name" value="EAL"/>
    <property type="match status" value="1"/>
</dbReference>
<feature type="coiled-coil region" evidence="1">
    <location>
        <begin position="142"/>
        <end position="169"/>
    </location>
</feature>
<dbReference type="Proteomes" id="UP000245977">
    <property type="component" value="Chromosome"/>
</dbReference>
<dbReference type="InterPro" id="IPR035965">
    <property type="entry name" value="PAS-like_dom_sf"/>
</dbReference>
<dbReference type="SMART" id="SM00052">
    <property type="entry name" value="EAL"/>
    <property type="match status" value="1"/>
</dbReference>
<dbReference type="Pfam" id="PF00563">
    <property type="entry name" value="EAL"/>
    <property type="match status" value="1"/>
</dbReference>
<feature type="domain" description="PAS" evidence="2">
    <location>
        <begin position="182"/>
        <end position="225"/>
    </location>
</feature>
<dbReference type="InterPro" id="IPR052155">
    <property type="entry name" value="Biofilm_reg_signaling"/>
</dbReference>
<dbReference type="RefSeq" id="WP_065991921.1">
    <property type="nucleotide sequence ID" value="NZ_CP029397.2"/>
</dbReference>
<gene>
    <name evidence="4" type="ORF">DJ533_08120</name>
</gene>
<dbReference type="SUPFAM" id="SSF55785">
    <property type="entry name" value="PYP-like sensor domain (PAS domain)"/>
    <property type="match status" value="1"/>
</dbReference>
<dbReference type="EMBL" id="CP029397">
    <property type="protein sequence ID" value="AWL28530.1"/>
    <property type="molecule type" value="Genomic_DNA"/>
</dbReference>
<dbReference type="InterPro" id="IPR001633">
    <property type="entry name" value="EAL_dom"/>
</dbReference>
<feature type="domain" description="EAL" evidence="3">
    <location>
        <begin position="498"/>
        <end position="748"/>
    </location>
</feature>
<evidence type="ECO:0000313" key="5">
    <source>
        <dbReference type="Proteomes" id="UP000245977"/>
    </source>
</evidence>
<dbReference type="AlphaFoldDB" id="A0A2S2FCB1"/>
<evidence type="ECO:0000259" key="2">
    <source>
        <dbReference type="PROSITE" id="PS50112"/>
    </source>
</evidence>
<name>A0A2S2FCB1_9GAMM</name>
<dbReference type="CDD" id="cd00130">
    <property type="entry name" value="PAS"/>
    <property type="match status" value="1"/>
</dbReference>
<dbReference type="OrthoDB" id="7052318at2"/>
<dbReference type="InterPro" id="IPR000014">
    <property type="entry name" value="PAS"/>
</dbReference>
<dbReference type="Gene3D" id="3.20.20.450">
    <property type="entry name" value="EAL domain"/>
    <property type="match status" value="1"/>
</dbReference>
<reference evidence="4" key="1">
    <citation type="submission" date="2019-08" db="EMBL/GenBank/DDBJ databases">
        <title>The complete genome of Acinetobacter defluvii strain WCHAD010030.</title>
        <authorList>
            <person name="Hu Y."/>
            <person name="Qin J."/>
            <person name="Feng Y."/>
            <person name="Zong Z."/>
        </authorList>
    </citation>
    <scope>NUCLEOTIDE SEQUENCE</scope>
    <source>
        <strain evidence="4">WCHA30</strain>
    </source>
</reference>
<keyword evidence="1" id="KW-0175">Coiled coil</keyword>
<dbReference type="PROSITE" id="PS50112">
    <property type="entry name" value="PAS"/>
    <property type="match status" value="1"/>
</dbReference>
<dbReference type="Gene3D" id="3.30.450.20">
    <property type="entry name" value="PAS domain"/>
    <property type="match status" value="1"/>
</dbReference>
<keyword evidence="5" id="KW-1185">Reference proteome</keyword>
<dbReference type="InterPro" id="IPR035919">
    <property type="entry name" value="EAL_sf"/>
</dbReference>
<evidence type="ECO:0000256" key="1">
    <source>
        <dbReference type="SAM" id="Coils"/>
    </source>
</evidence>
<protein>
    <submittedName>
        <fullName evidence="4">EAL domain-containing protein</fullName>
    </submittedName>
</protein>
<proteinExistence type="predicted"/>
<dbReference type="SUPFAM" id="SSF141868">
    <property type="entry name" value="EAL domain-like"/>
    <property type="match status" value="1"/>
</dbReference>
<sequence>MGHFKVRNLLLSKKLKLSETRVLIIDDNQIRYNALMELFQSNDHLAQGLLLDDLKSFEKQLNTSWDLIIFGRAYDLKMEQAVTLIQASEQVNIPVILIRPTEYKPEQYEYFIHKGIYDIIDLTEPERCYISLVRALSYSRTLQSKQRLLQDLESAKTQAQSLVEEQHKASALIEEGIHTQANPEYLQLFGISSEDDIIGLPVLDILQPEDLNDFKNRFKKISQGQFDYGRFDIKTRNQNAQSKNPLKIEFLPGLEEDSLHLTIEMASAKAKVNGHDTSSSTTAVFAQINRAMINQPAKANALIVFSLAQCPNEIFNLTWQDTLKYFEGIQLFIKEQTNQNVLTIDTGVYGILLQAGSESLLESRISNLNVLQKPQLLEINQKNYSFHVKIGYASIQTEHFNEAYFSALVSQAYNSRLSTQQSESDLQMSASLQETQIELAPLKLEEIRLEDVPSQSVSALENTKLTLEAQAEPTPSIHIPTAASVEEKSVPAAVQLTDSPILRQITEKLEQGEIRIKYQQLYDKQDTNLYTYEVTSGFIYENQWKTISNLVELDDDIELSIKLDRWILVEACKQLHNFIHQYPAAKIVVNLNRHVLFHDKQFPELISKLITIVGSRATHPIILQFDEEDIAKNILEAQKHISTLREYGADIAIRRFGSTISSETILKQSDITHLTLDEKYTHMLAKDTTLQSLQEMIQKYMEIKPVEFLLIHLDDMNAFANAWNVDARFLQGDYFQKKLDQLTDVQDQ</sequence>
<dbReference type="PANTHER" id="PTHR44757:SF2">
    <property type="entry name" value="BIOFILM ARCHITECTURE MAINTENANCE PROTEIN MBAA"/>
    <property type="match status" value="1"/>
</dbReference>
<dbReference type="PANTHER" id="PTHR44757">
    <property type="entry name" value="DIGUANYLATE CYCLASE DGCP"/>
    <property type="match status" value="1"/>
</dbReference>
<evidence type="ECO:0000259" key="3">
    <source>
        <dbReference type="PROSITE" id="PS50883"/>
    </source>
</evidence>
<evidence type="ECO:0000313" key="4">
    <source>
        <dbReference type="EMBL" id="AWL28530.1"/>
    </source>
</evidence>
<accession>A0A2S2FCB1</accession>
<dbReference type="KEGG" id="adv:DJ533_08120"/>
<organism evidence="4 5">
    <name type="scientific">Acinetobacter defluvii</name>
    <dbReference type="NCBI Taxonomy" id="1871111"/>
    <lineage>
        <taxon>Bacteria</taxon>
        <taxon>Pseudomonadati</taxon>
        <taxon>Pseudomonadota</taxon>
        <taxon>Gammaproteobacteria</taxon>
        <taxon>Moraxellales</taxon>
        <taxon>Moraxellaceae</taxon>
        <taxon>Acinetobacter</taxon>
    </lineage>
</organism>